<dbReference type="SUPFAM" id="SSF63380">
    <property type="entry name" value="Riboflavin synthase domain-like"/>
    <property type="match status" value="1"/>
</dbReference>
<evidence type="ECO:0000313" key="8">
    <source>
        <dbReference type="Proteomes" id="UP001221217"/>
    </source>
</evidence>
<evidence type="ECO:0000259" key="5">
    <source>
        <dbReference type="PROSITE" id="PS51085"/>
    </source>
</evidence>
<feature type="domain" description="2Fe-2S ferredoxin-type" evidence="5">
    <location>
        <begin position="38"/>
        <end position="128"/>
    </location>
</feature>
<dbReference type="PANTHER" id="PTHR43644:SF1">
    <property type="entry name" value="NAD(P)H-FLAVIN REDUCTASE"/>
    <property type="match status" value="1"/>
</dbReference>
<keyword evidence="4" id="KW-0408">Iron</keyword>
<dbReference type="EMBL" id="JAQQAL010000014">
    <property type="protein sequence ID" value="MDC7226567.1"/>
    <property type="molecule type" value="Genomic_DNA"/>
</dbReference>
<dbReference type="InterPro" id="IPR017927">
    <property type="entry name" value="FAD-bd_FR_type"/>
</dbReference>
<keyword evidence="1" id="KW-0813">Transport</keyword>
<dbReference type="GO" id="GO:0016491">
    <property type="term" value="F:oxidoreductase activity"/>
    <property type="evidence" value="ECO:0007669"/>
    <property type="project" value="InterPro"/>
</dbReference>
<dbReference type="InterPro" id="IPR017938">
    <property type="entry name" value="Riboflavin_synthase-like_b-brl"/>
</dbReference>
<name>A0AAJ1IC65_9SPIO</name>
<dbReference type="SUPFAM" id="SSF52343">
    <property type="entry name" value="Ferredoxin reductase-like, C-terminal NADP-linked domain"/>
    <property type="match status" value="1"/>
</dbReference>
<dbReference type="InterPro" id="IPR012675">
    <property type="entry name" value="Beta-grasp_dom_sf"/>
</dbReference>
<dbReference type="PROSITE" id="PS51085">
    <property type="entry name" value="2FE2S_FER_2"/>
    <property type="match status" value="1"/>
</dbReference>
<dbReference type="PROSITE" id="PS51384">
    <property type="entry name" value="FAD_FR"/>
    <property type="match status" value="1"/>
</dbReference>
<dbReference type="Proteomes" id="UP001221217">
    <property type="component" value="Unassembled WGS sequence"/>
</dbReference>
<comment type="caution">
    <text evidence="7">The sequence shown here is derived from an EMBL/GenBank/DDBJ whole genome shotgun (WGS) entry which is preliminary data.</text>
</comment>
<dbReference type="InterPro" id="IPR001433">
    <property type="entry name" value="OxRdtase_FAD/NAD-bd"/>
</dbReference>
<dbReference type="Gene3D" id="3.10.20.30">
    <property type="match status" value="1"/>
</dbReference>
<dbReference type="InterPro" id="IPR008333">
    <property type="entry name" value="Cbr1-like_FAD-bd_dom"/>
</dbReference>
<accession>A0AAJ1IC65</accession>
<dbReference type="CDD" id="cd00207">
    <property type="entry name" value="fer2"/>
    <property type="match status" value="1"/>
</dbReference>
<feature type="domain" description="FAD-binding FR-type" evidence="6">
    <location>
        <begin position="131"/>
        <end position="237"/>
    </location>
</feature>
<evidence type="ECO:0000256" key="4">
    <source>
        <dbReference type="ARBA" id="ARBA00023004"/>
    </source>
</evidence>
<dbReference type="PRINTS" id="PR00410">
    <property type="entry name" value="PHEHYDRXLASE"/>
</dbReference>
<dbReference type="AlphaFoldDB" id="A0AAJ1IC65"/>
<dbReference type="SUPFAM" id="SSF54292">
    <property type="entry name" value="2Fe-2S ferredoxin-like"/>
    <property type="match status" value="1"/>
</dbReference>
<reference evidence="7 8" key="1">
    <citation type="submission" date="2022-12" db="EMBL/GenBank/DDBJ databases">
        <title>Metagenome assembled genome from gulf of manar.</title>
        <authorList>
            <person name="Kohli P."/>
            <person name="Pk S."/>
            <person name="Venkata Ramana C."/>
            <person name="Sasikala C."/>
        </authorList>
    </citation>
    <scope>NUCLEOTIDE SEQUENCE [LARGE SCALE GENOMIC DNA]</scope>
    <source>
        <strain evidence="7">JB008</strain>
    </source>
</reference>
<evidence type="ECO:0000256" key="1">
    <source>
        <dbReference type="ARBA" id="ARBA00022448"/>
    </source>
</evidence>
<dbReference type="Pfam" id="PF00970">
    <property type="entry name" value="FAD_binding_6"/>
    <property type="match status" value="1"/>
</dbReference>
<evidence type="ECO:0000256" key="2">
    <source>
        <dbReference type="ARBA" id="ARBA00022630"/>
    </source>
</evidence>
<evidence type="ECO:0000313" key="7">
    <source>
        <dbReference type="EMBL" id="MDC7226567.1"/>
    </source>
</evidence>
<keyword evidence="3" id="KW-0274">FAD</keyword>
<dbReference type="Pfam" id="PF00111">
    <property type="entry name" value="Fer2"/>
    <property type="match status" value="1"/>
</dbReference>
<dbReference type="PANTHER" id="PTHR43644">
    <property type="entry name" value="NA(+)-TRANSLOCATING NADH-QUINONE REDUCTASE SUBUNIT"/>
    <property type="match status" value="1"/>
</dbReference>
<sequence length="369" mass="40861">MFSISALLISIGAITALTVVLAIILVVADAFIADYGECKVTVNGKKELTIKGGRTLLSSLMEEEIFIPSACGGRGSCGLCKVKVDSGAGQYLPTELPWISPEEKAENVRLSCQVKVKQDMSIRIPEELFSVKQYKTKVDSIRDLTHDIKEVRFRLPDSQTIDYKAGQFVQILTPEYKLSDEQVFRAYSMSSVPSEKNIIELEIRLVPEGICTTWVHQYLKEGDEVTINGPYGDFFLRDTDRDIICIAGGSGNAPIKSILLDMAEKGNNRKVSYFYGAQAIKDLVLPDEMAAISERLPNYRYIPVLSNPDPDDEWDGETGWVTDAVARHMDGGDNVEAYLCGSPGMIDACIKVLTEQGVPEELIFYDKFA</sequence>
<gene>
    <name evidence="7" type="ORF">PQJ61_07360</name>
</gene>
<dbReference type="Gene3D" id="2.40.30.10">
    <property type="entry name" value="Translation factors"/>
    <property type="match status" value="2"/>
</dbReference>
<evidence type="ECO:0000259" key="6">
    <source>
        <dbReference type="PROSITE" id="PS51384"/>
    </source>
</evidence>
<dbReference type="Pfam" id="PF00175">
    <property type="entry name" value="NAD_binding_1"/>
    <property type="match status" value="1"/>
</dbReference>
<proteinExistence type="predicted"/>
<dbReference type="Gene3D" id="3.40.50.80">
    <property type="entry name" value="Nucleotide-binding domain of ferredoxin-NADP reductase (FNR) module"/>
    <property type="match status" value="1"/>
</dbReference>
<dbReference type="InterPro" id="IPR036010">
    <property type="entry name" value="2Fe-2S_ferredoxin-like_sf"/>
</dbReference>
<protein>
    <submittedName>
        <fullName evidence="7">2Fe-2S iron-sulfur cluster binding domain-containing protein</fullName>
    </submittedName>
</protein>
<evidence type="ECO:0000256" key="3">
    <source>
        <dbReference type="ARBA" id="ARBA00022827"/>
    </source>
</evidence>
<dbReference type="InterPro" id="IPR039261">
    <property type="entry name" value="FNR_nucleotide-bd"/>
</dbReference>
<organism evidence="7 8">
    <name type="scientific">Candidatus Thalassospirochaeta sargassi</name>
    <dbReference type="NCBI Taxonomy" id="3119039"/>
    <lineage>
        <taxon>Bacteria</taxon>
        <taxon>Pseudomonadati</taxon>
        <taxon>Spirochaetota</taxon>
        <taxon>Spirochaetia</taxon>
        <taxon>Spirochaetales</taxon>
        <taxon>Spirochaetaceae</taxon>
        <taxon>Candidatus Thalassospirochaeta</taxon>
    </lineage>
</organism>
<keyword evidence="2" id="KW-0285">Flavoprotein</keyword>
<dbReference type="GO" id="GO:0051536">
    <property type="term" value="F:iron-sulfur cluster binding"/>
    <property type="evidence" value="ECO:0007669"/>
    <property type="project" value="InterPro"/>
</dbReference>
<dbReference type="InterPro" id="IPR001041">
    <property type="entry name" value="2Fe-2S_ferredoxin-type"/>
</dbReference>